<dbReference type="Proteomes" id="UP000663505">
    <property type="component" value="Chromosome"/>
</dbReference>
<feature type="region of interest" description="Disordered" evidence="3">
    <location>
        <begin position="29"/>
        <end position="55"/>
    </location>
</feature>
<dbReference type="InterPro" id="IPR006059">
    <property type="entry name" value="SBP"/>
</dbReference>
<feature type="signal peptide" evidence="4">
    <location>
        <begin position="1"/>
        <end position="26"/>
    </location>
</feature>
<keyword evidence="4" id="KW-0732">Signal</keyword>
<name>A0A9X7Z7N8_9BACL</name>
<dbReference type="AlphaFoldDB" id="A0A9X7Z7N8"/>
<proteinExistence type="inferred from homology"/>
<keyword evidence="6" id="KW-1185">Reference proteome</keyword>
<evidence type="ECO:0000256" key="4">
    <source>
        <dbReference type="SAM" id="SignalP"/>
    </source>
</evidence>
<dbReference type="Pfam" id="PF01547">
    <property type="entry name" value="SBP_bac_1"/>
    <property type="match status" value="1"/>
</dbReference>
<dbReference type="Gene3D" id="3.40.190.10">
    <property type="entry name" value="Periplasmic binding protein-like II"/>
    <property type="match status" value="2"/>
</dbReference>
<keyword evidence="2" id="KW-0813">Transport</keyword>
<dbReference type="InterPro" id="IPR050490">
    <property type="entry name" value="Bact_solute-bd_prot1"/>
</dbReference>
<reference evidence="5 6" key="1">
    <citation type="submission" date="2021-02" db="EMBL/GenBank/DDBJ databases">
        <title>Alicyclobacillus curvatus sp. nov. and Alicyclobacillus mengziensis sp. nov., two acidophilic bacteria isolated from acid mine drainage.</title>
        <authorList>
            <person name="Huang Y."/>
        </authorList>
    </citation>
    <scope>NUCLEOTIDE SEQUENCE [LARGE SCALE GENOMIC DNA]</scope>
    <source>
        <strain evidence="5 6">S30H14</strain>
    </source>
</reference>
<evidence type="ECO:0000313" key="6">
    <source>
        <dbReference type="Proteomes" id="UP000663505"/>
    </source>
</evidence>
<feature type="chain" id="PRO_5040806737" evidence="4">
    <location>
        <begin position="27"/>
        <end position="446"/>
    </location>
</feature>
<feature type="compositionally biased region" description="Low complexity" evidence="3">
    <location>
        <begin position="44"/>
        <end position="55"/>
    </location>
</feature>
<dbReference type="EMBL" id="CP071182">
    <property type="protein sequence ID" value="QSO49294.1"/>
    <property type="molecule type" value="Genomic_DNA"/>
</dbReference>
<accession>A0A9X7Z7N8</accession>
<dbReference type="SUPFAM" id="SSF53850">
    <property type="entry name" value="Periplasmic binding protein-like II"/>
    <property type="match status" value="1"/>
</dbReference>
<gene>
    <name evidence="5" type="ORF">JZ786_10440</name>
</gene>
<dbReference type="PANTHER" id="PTHR43649">
    <property type="entry name" value="ARABINOSE-BINDING PROTEIN-RELATED"/>
    <property type="match status" value="1"/>
</dbReference>
<dbReference type="PANTHER" id="PTHR43649:SF29">
    <property type="entry name" value="OSMOPROTECTIVE COMPOUNDS-BINDING PROTEIN GGTB"/>
    <property type="match status" value="1"/>
</dbReference>
<sequence length="446" mass="47381">MMKVKSLTAALSVVGLLALVTGCGSGGSTSNSGGSNAAGGSGGSTAATGNSGASGSNSGPVTITFLHWRNQDVPTFNTIIADFQKLHPNITVQMQVIPSNQYIAQAQADLTGSHGADIFASFPGAEFSSIAKAGLYTNLSNQPFLSNFNSNLIQAGQLNGKQLAIPYQVVFNMPVYNKTLFKKLNISVPTNWSQFLQACQTLKDHGYTPIIIPGQGNSTLGQFFNDMVMNNVPSAKVFDGLQTGKSKLTDPGFLTTLEQFQTLVQKGYIMPGSLGTSQTAAEAIFAQGKIGMFGMGSYEFAPVNTINHNAFQMGLLAPITTAKASQATWQGIDTTTFMLGINANSPHKKAAEEFLAYLAQPSVASYYANQTAQMVTVNNVSYTDPNLKSTESWLSRKVRFQPMYTLTNQQVVNAVTNAEADILGGMSAQAAAQKEQKVINQAITQK</sequence>
<evidence type="ECO:0000313" key="5">
    <source>
        <dbReference type="EMBL" id="QSO49294.1"/>
    </source>
</evidence>
<evidence type="ECO:0000256" key="3">
    <source>
        <dbReference type="SAM" id="MobiDB-lite"/>
    </source>
</evidence>
<comment type="similarity">
    <text evidence="1">Belongs to the bacterial solute-binding protein 1 family.</text>
</comment>
<organism evidence="5 6">
    <name type="scientific">Alicyclobacillus mengziensis</name>
    <dbReference type="NCBI Taxonomy" id="2931921"/>
    <lineage>
        <taxon>Bacteria</taxon>
        <taxon>Bacillati</taxon>
        <taxon>Bacillota</taxon>
        <taxon>Bacilli</taxon>
        <taxon>Bacillales</taxon>
        <taxon>Alicyclobacillaceae</taxon>
        <taxon>Alicyclobacillus</taxon>
    </lineage>
</organism>
<dbReference type="PROSITE" id="PS51257">
    <property type="entry name" value="PROKAR_LIPOPROTEIN"/>
    <property type="match status" value="1"/>
</dbReference>
<dbReference type="KEGG" id="afx:JZ786_10440"/>
<evidence type="ECO:0000256" key="1">
    <source>
        <dbReference type="ARBA" id="ARBA00008520"/>
    </source>
</evidence>
<evidence type="ECO:0000256" key="2">
    <source>
        <dbReference type="ARBA" id="ARBA00022448"/>
    </source>
</evidence>
<protein>
    <submittedName>
        <fullName evidence="5">Extracellular solute-binding protein</fullName>
    </submittedName>
</protein>